<dbReference type="Gene3D" id="1.20.5.340">
    <property type="match status" value="1"/>
</dbReference>
<feature type="compositionally biased region" description="Polar residues" evidence="1">
    <location>
        <begin position="739"/>
        <end position="753"/>
    </location>
</feature>
<protein>
    <submittedName>
        <fullName evidence="2">NHS like 2</fullName>
    </submittedName>
</protein>
<organism evidence="2 3">
    <name type="scientific">Catharus ustulatus</name>
    <name type="common">Russet-backed thrush</name>
    <name type="synonym">Hylocichla ustulatus</name>
    <dbReference type="NCBI Taxonomy" id="91951"/>
    <lineage>
        <taxon>Eukaryota</taxon>
        <taxon>Metazoa</taxon>
        <taxon>Chordata</taxon>
        <taxon>Craniata</taxon>
        <taxon>Vertebrata</taxon>
        <taxon>Euteleostomi</taxon>
        <taxon>Archelosauria</taxon>
        <taxon>Archosauria</taxon>
        <taxon>Dinosauria</taxon>
        <taxon>Saurischia</taxon>
        <taxon>Theropoda</taxon>
        <taxon>Coelurosauria</taxon>
        <taxon>Aves</taxon>
        <taxon>Neognathae</taxon>
        <taxon>Neoaves</taxon>
        <taxon>Telluraves</taxon>
        <taxon>Australaves</taxon>
        <taxon>Passeriformes</taxon>
        <taxon>Turdidae</taxon>
        <taxon>Catharus</taxon>
    </lineage>
</organism>
<dbReference type="GO" id="GO:0030154">
    <property type="term" value="P:cell differentiation"/>
    <property type="evidence" value="ECO:0007669"/>
    <property type="project" value="TreeGrafter"/>
</dbReference>
<name>A0A8C3V5N3_CATUS</name>
<dbReference type="PANTHER" id="PTHR23039:SF2">
    <property type="entry name" value="NHS-LIKE PROTEIN 2"/>
    <property type="match status" value="1"/>
</dbReference>
<feature type="compositionally biased region" description="Basic and acidic residues" evidence="1">
    <location>
        <begin position="773"/>
        <end position="791"/>
    </location>
</feature>
<feature type="compositionally biased region" description="Polar residues" evidence="1">
    <location>
        <begin position="560"/>
        <end position="573"/>
    </location>
</feature>
<feature type="compositionally biased region" description="Polar residues" evidence="1">
    <location>
        <begin position="966"/>
        <end position="975"/>
    </location>
</feature>
<dbReference type="Ensembl" id="ENSCUST00005023109.1">
    <property type="protein sequence ID" value="ENSCUSP00005022315.1"/>
    <property type="gene ID" value="ENSCUSG00005014126.1"/>
</dbReference>
<feature type="compositionally biased region" description="Basic and acidic residues" evidence="1">
    <location>
        <begin position="978"/>
        <end position="989"/>
    </location>
</feature>
<feature type="compositionally biased region" description="Basic residues" evidence="1">
    <location>
        <begin position="496"/>
        <end position="511"/>
    </location>
</feature>
<dbReference type="AlphaFoldDB" id="A0A8C3V5N3"/>
<dbReference type="Proteomes" id="UP000694563">
    <property type="component" value="Chromosome 14"/>
</dbReference>
<feature type="compositionally biased region" description="Polar residues" evidence="1">
    <location>
        <begin position="473"/>
        <end position="485"/>
    </location>
</feature>
<feature type="region of interest" description="Disordered" evidence="1">
    <location>
        <begin position="151"/>
        <end position="215"/>
    </location>
</feature>
<feature type="compositionally biased region" description="Low complexity" evidence="1">
    <location>
        <begin position="612"/>
        <end position="622"/>
    </location>
</feature>
<reference evidence="2" key="3">
    <citation type="submission" date="2025-09" db="UniProtKB">
        <authorList>
            <consortium name="Ensembl"/>
        </authorList>
    </citation>
    <scope>IDENTIFICATION</scope>
</reference>
<reference evidence="2" key="2">
    <citation type="submission" date="2025-08" db="UniProtKB">
        <authorList>
            <consortium name="Ensembl"/>
        </authorList>
    </citation>
    <scope>IDENTIFICATION</scope>
</reference>
<feature type="region of interest" description="Disordered" evidence="1">
    <location>
        <begin position="927"/>
        <end position="990"/>
    </location>
</feature>
<evidence type="ECO:0000313" key="2">
    <source>
        <dbReference type="Ensembl" id="ENSCUSP00005022315.1"/>
    </source>
</evidence>
<accession>A0A8C3V5N3</accession>
<feature type="region of interest" description="Disordered" evidence="1">
    <location>
        <begin position="730"/>
        <end position="847"/>
    </location>
</feature>
<evidence type="ECO:0000256" key="1">
    <source>
        <dbReference type="SAM" id="MobiDB-lite"/>
    </source>
</evidence>
<feature type="region of interest" description="Disordered" evidence="1">
    <location>
        <begin position="1023"/>
        <end position="1098"/>
    </location>
</feature>
<feature type="region of interest" description="Disordered" evidence="1">
    <location>
        <begin position="395"/>
        <end position="425"/>
    </location>
</feature>
<feature type="compositionally biased region" description="Low complexity" evidence="1">
    <location>
        <begin position="199"/>
        <end position="211"/>
    </location>
</feature>
<keyword evidence="3" id="KW-1185">Reference proteome</keyword>
<feature type="compositionally biased region" description="Polar residues" evidence="1">
    <location>
        <begin position="1029"/>
        <end position="1048"/>
    </location>
</feature>
<feature type="compositionally biased region" description="Pro residues" evidence="1">
    <location>
        <begin position="158"/>
        <end position="170"/>
    </location>
</feature>
<feature type="region of interest" description="Disordered" evidence="1">
    <location>
        <begin position="865"/>
        <end position="908"/>
    </location>
</feature>
<sequence>MPFYRRSVAVRVRPAGPLTDLRDTCSLAAFALLRQLAELCGHSVALLGDIEGHLRALARRAARLHRRAARLAPALPAQLLGTPEELGAGNKKAAPTKLPWQQPVNVFLAAGRPPGMEQLHQEAQLNLQSLLQEEYEEQYTESRVTGQTFRAAGHLPPDTSPEPSPRPPPAKRLEFVLMPSSQRAAEEESTSSTVLGARPPDTSLSLPTSPDKQLPWPRAFPLPPVEEKQWHHPSSIQTNIVPINVSGQHFARHASARHSLFNTETAMNPKSTLRRRRTIIGFPNLSLRDQGDGKNRAGSVWAGLAPPELPWWWHSHPGAGSQPRHRRAPRDTLTMGTSWGQRHVPASEAGGCSLGCVSPAGSANGPTSSTHTPIAESLSCSFVNGPSFFAGPVPASPPSSGCTQGAKGNFLPGSQEEPEAAAGPAQLEVERAGCRFRERSLSVPTDSGSLCSVDIAYAETRRGSANYALGYPSASSEGSTSTDNISLGLVPEGQRRQRSKSISLKKAKKKPSPPTRSVSLIKEGQDGDVGLSAALPKDQRPKSLCIPSELQGHRLVHSDPQGSTGREPNSTAAPHQWHLTDWRASSDLYQSLSGSSTTTGTTAIECAKTQGSSESLVSPSVSRATTPSQLSAEADLKTSSPGKPTGLMSPSSGYSSQSETPTPTVPTSSILGHSPHQVRVRPLVPERKSSLPPSSPMERSPKGRLSFDLPLTPPAHLDLSGLKISLKGKTKVSRHHSDSTFGTKLAQKSSSITPIMPVVTQSDLRSVRLRSISRSEPEDSADGPEHTEEPAHVPCTGPERKVKPPVAEKPPLARRPPCILPKPPVLREEGLQSPKSPPGTAAKEKGLAQDAFVVLRRGELRRDLGDPHLSLIPVGPRRLSQGSLDELRPEWGGAKGERRKAKVPPPVPKKPSVLYLPLIPAPAQLGAPVGDLPPTPSPIITLDTDPTCCDPDAEDLPSPEGFTAVFSLSTGSSAEAGTEEKSFASDKTAESIVEEDDEVFTMSRTTEDLFTVIHRSKRKVLGWKEPGDTFSSRPTSHSPVKTSGSSAGESLAAVGSSGKSSSRNEDFKALLQKKSSKTSPGTRPSAAELLKTNNPLARRVITEFAPELDGANSPKSQP</sequence>
<feature type="compositionally biased region" description="Polar residues" evidence="1">
    <location>
        <begin position="623"/>
        <end position="654"/>
    </location>
</feature>
<reference evidence="2" key="1">
    <citation type="submission" date="2020-10" db="EMBL/GenBank/DDBJ databases">
        <title>Catharus ustulatus (Swainson's thrush) genome, bCatUst1, primary haplotype v2.</title>
        <authorList>
            <person name="Delmore K."/>
            <person name="Vafadar M."/>
            <person name="Formenti G."/>
            <person name="Chow W."/>
            <person name="Pelan S."/>
            <person name="Howe K."/>
            <person name="Rhie A."/>
            <person name="Mountcastle J."/>
            <person name="Haase B."/>
            <person name="Fedrigo O."/>
            <person name="Jarvis E.D."/>
        </authorList>
    </citation>
    <scope>NUCLEOTIDE SEQUENCE [LARGE SCALE GENOMIC DNA]</scope>
</reference>
<evidence type="ECO:0000313" key="3">
    <source>
        <dbReference type="Proteomes" id="UP000694563"/>
    </source>
</evidence>
<proteinExistence type="predicted"/>
<feature type="region of interest" description="Disordered" evidence="1">
    <location>
        <begin position="609"/>
        <end position="705"/>
    </location>
</feature>
<feature type="region of interest" description="Disordered" evidence="1">
    <location>
        <begin position="472"/>
        <end position="573"/>
    </location>
</feature>
<dbReference type="Pfam" id="PF15273">
    <property type="entry name" value="NHS"/>
    <property type="match status" value="3"/>
</dbReference>
<feature type="compositionally biased region" description="Low complexity" evidence="1">
    <location>
        <begin position="655"/>
        <end position="669"/>
    </location>
</feature>
<dbReference type="InterPro" id="IPR024845">
    <property type="entry name" value="NHS-like"/>
</dbReference>
<dbReference type="PANTHER" id="PTHR23039">
    <property type="entry name" value="NANCE-HORAN SYNDROME PROTEIN"/>
    <property type="match status" value="1"/>
</dbReference>